<comment type="caution">
    <text evidence="2">The sequence shown here is derived from an EMBL/GenBank/DDBJ whole genome shotgun (WGS) entry which is preliminary data.</text>
</comment>
<dbReference type="EMBL" id="NBSK02000004">
    <property type="protein sequence ID" value="KAJ0214644.1"/>
    <property type="molecule type" value="Genomic_DNA"/>
</dbReference>
<protein>
    <recommendedName>
        <fullName evidence="1">Protein FAR1-RELATED SEQUENCE</fullName>
    </recommendedName>
</protein>
<dbReference type="InterPro" id="IPR031052">
    <property type="entry name" value="FHY3/FAR1"/>
</dbReference>
<keyword evidence="1" id="KW-0479">Metal-binding</keyword>
<gene>
    <name evidence="2" type="ORF">LSAT_V11C400197300</name>
</gene>
<keyword evidence="1" id="KW-0539">Nucleus</keyword>
<dbReference type="GO" id="GO:0006355">
    <property type="term" value="P:regulation of DNA-templated transcription"/>
    <property type="evidence" value="ECO:0007669"/>
    <property type="project" value="UniProtKB-UniRule"/>
</dbReference>
<evidence type="ECO:0000313" key="2">
    <source>
        <dbReference type="EMBL" id="KAJ0214644.1"/>
    </source>
</evidence>
<dbReference type="AlphaFoldDB" id="A0A9R1XJ62"/>
<dbReference type="Proteomes" id="UP000235145">
    <property type="component" value="Unassembled WGS sequence"/>
</dbReference>
<evidence type="ECO:0000313" key="3">
    <source>
        <dbReference type="Proteomes" id="UP000235145"/>
    </source>
</evidence>
<comment type="function">
    <text evidence="1">Putative transcription activator involved in regulating light control of development.</text>
</comment>
<keyword evidence="3" id="KW-1185">Reference proteome</keyword>
<evidence type="ECO:0000256" key="1">
    <source>
        <dbReference type="RuleBase" id="RU367018"/>
    </source>
</evidence>
<keyword evidence="1" id="KW-0863">Zinc-finger</keyword>
<dbReference type="PANTHER" id="PTHR31669:SF306">
    <property type="entry name" value="PROTEIN FAR1-RELATED SEQUENCE"/>
    <property type="match status" value="1"/>
</dbReference>
<name>A0A9R1XJ62_LACSA</name>
<dbReference type="PANTHER" id="PTHR31669">
    <property type="entry name" value="PROTEIN FAR1-RELATED SEQUENCE 10-RELATED"/>
    <property type="match status" value="1"/>
</dbReference>
<reference evidence="2 3" key="1">
    <citation type="journal article" date="2017" name="Nat. Commun.">
        <title>Genome assembly with in vitro proximity ligation data and whole-genome triplication in lettuce.</title>
        <authorList>
            <person name="Reyes-Chin-Wo S."/>
            <person name="Wang Z."/>
            <person name="Yang X."/>
            <person name="Kozik A."/>
            <person name="Arikit S."/>
            <person name="Song C."/>
            <person name="Xia L."/>
            <person name="Froenicke L."/>
            <person name="Lavelle D.O."/>
            <person name="Truco M.J."/>
            <person name="Xia R."/>
            <person name="Zhu S."/>
            <person name="Xu C."/>
            <person name="Xu H."/>
            <person name="Xu X."/>
            <person name="Cox K."/>
            <person name="Korf I."/>
            <person name="Meyers B.C."/>
            <person name="Michelmore R.W."/>
        </authorList>
    </citation>
    <scope>NUCLEOTIDE SEQUENCE [LARGE SCALE GENOMIC DNA]</scope>
    <source>
        <strain evidence="3">cv. Salinas</strain>
        <tissue evidence="2">Seedlings</tissue>
    </source>
</reference>
<proteinExistence type="inferred from homology"/>
<dbReference type="GO" id="GO:0005634">
    <property type="term" value="C:nucleus"/>
    <property type="evidence" value="ECO:0007669"/>
    <property type="project" value="UniProtKB-SubCell"/>
</dbReference>
<comment type="similarity">
    <text evidence="1">Belongs to the FHY3/FAR1 family.</text>
</comment>
<keyword evidence="1" id="KW-0862">Zinc</keyword>
<sequence>MMIDSSMKKVVKVFFTESKYRLCMWHITQKLEEKISIDVYNHPDFQKTFYDIIWNLQCSPQEFESSRSKMLDKLHLKEFDWLNVFKIRDFCILAYMRDLKLSVHDSEMEKQIYHQYLSFDSAMEKQRYHQYLLDYQSTTITPKLRTPFAIEKHASRIYTFNIFWTFKKSYTNSCFFAFKNLYLSKMKVKFIRKKLIDKKVNDDDDSDDFYQNSIHSHCPNTRYKIGMVVFSTMGDSISISCSCMLFVREGVICNVINWALVGIFITLVLCRHTFFILNTKEYDEISSNFILRRWGKDIIADGLLKKKYLYSHKGIIDIINLHNLVRIRNKGCASEYKFTVLTNSLGESR</sequence>
<accession>A0A9R1XJ62</accession>
<organism evidence="2 3">
    <name type="scientific">Lactuca sativa</name>
    <name type="common">Garden lettuce</name>
    <dbReference type="NCBI Taxonomy" id="4236"/>
    <lineage>
        <taxon>Eukaryota</taxon>
        <taxon>Viridiplantae</taxon>
        <taxon>Streptophyta</taxon>
        <taxon>Embryophyta</taxon>
        <taxon>Tracheophyta</taxon>
        <taxon>Spermatophyta</taxon>
        <taxon>Magnoliopsida</taxon>
        <taxon>eudicotyledons</taxon>
        <taxon>Gunneridae</taxon>
        <taxon>Pentapetalae</taxon>
        <taxon>asterids</taxon>
        <taxon>campanulids</taxon>
        <taxon>Asterales</taxon>
        <taxon>Asteraceae</taxon>
        <taxon>Cichorioideae</taxon>
        <taxon>Cichorieae</taxon>
        <taxon>Lactucinae</taxon>
        <taxon>Lactuca</taxon>
    </lineage>
</organism>
<comment type="subcellular location">
    <subcellularLocation>
        <location evidence="1">Nucleus</location>
    </subcellularLocation>
</comment>
<dbReference type="GO" id="GO:0008270">
    <property type="term" value="F:zinc ion binding"/>
    <property type="evidence" value="ECO:0007669"/>
    <property type="project" value="UniProtKB-UniRule"/>
</dbReference>